<feature type="transmembrane region" description="Helical" evidence="9">
    <location>
        <begin position="127"/>
        <end position="146"/>
    </location>
</feature>
<keyword evidence="2 9" id="KW-0813">Transport</keyword>
<evidence type="ECO:0000256" key="6">
    <source>
        <dbReference type="ARBA" id="ARBA00022989"/>
    </source>
</evidence>
<keyword evidence="4 9" id="KW-0997">Cell inner membrane</keyword>
<dbReference type="Proteomes" id="UP000192936">
    <property type="component" value="Unassembled WGS sequence"/>
</dbReference>
<dbReference type="InterPro" id="IPR007387">
    <property type="entry name" value="TRAP_DctQ"/>
</dbReference>
<organism evidence="12 13">
    <name type="scientific">Azospirillum oryzae</name>
    <dbReference type="NCBI Taxonomy" id="286727"/>
    <lineage>
        <taxon>Bacteria</taxon>
        <taxon>Pseudomonadati</taxon>
        <taxon>Pseudomonadota</taxon>
        <taxon>Alphaproteobacteria</taxon>
        <taxon>Rhodospirillales</taxon>
        <taxon>Azospirillaceae</taxon>
        <taxon>Azospirillum</taxon>
    </lineage>
</organism>
<dbReference type="PANTHER" id="PTHR35011">
    <property type="entry name" value="2,3-DIKETO-L-GULONATE TRAP TRANSPORTER SMALL PERMEASE PROTEIN YIAM"/>
    <property type="match status" value="1"/>
</dbReference>
<keyword evidence="6 9" id="KW-1133">Transmembrane helix</keyword>
<evidence type="ECO:0000259" key="11">
    <source>
        <dbReference type="Pfam" id="PF04290"/>
    </source>
</evidence>
<accession>A0A1X7HI39</accession>
<evidence type="ECO:0000256" key="2">
    <source>
        <dbReference type="ARBA" id="ARBA00022448"/>
    </source>
</evidence>
<dbReference type="OrthoDB" id="5801785at2"/>
<dbReference type="AlphaFoldDB" id="A0A1X7HI39"/>
<dbReference type="GO" id="GO:0022857">
    <property type="term" value="F:transmembrane transporter activity"/>
    <property type="evidence" value="ECO:0007669"/>
    <property type="project" value="UniProtKB-UniRule"/>
</dbReference>
<keyword evidence="3" id="KW-1003">Cell membrane</keyword>
<dbReference type="PANTHER" id="PTHR35011:SF2">
    <property type="entry name" value="2,3-DIKETO-L-GULONATE TRAP TRANSPORTER SMALL PERMEASE PROTEIN YIAM"/>
    <property type="match status" value="1"/>
</dbReference>
<gene>
    <name evidence="12" type="ORF">SAMN02982917_6166</name>
</gene>
<keyword evidence="7 9" id="KW-0472">Membrane</keyword>
<comment type="function">
    <text evidence="9">Part of the tripartite ATP-independent periplasmic (TRAP) transport system.</text>
</comment>
<dbReference type="GO" id="GO:0015740">
    <property type="term" value="P:C4-dicarboxylate transport"/>
    <property type="evidence" value="ECO:0007669"/>
    <property type="project" value="TreeGrafter"/>
</dbReference>
<proteinExistence type="inferred from homology"/>
<feature type="region of interest" description="Disordered" evidence="10">
    <location>
        <begin position="171"/>
        <end position="200"/>
    </location>
</feature>
<evidence type="ECO:0000256" key="7">
    <source>
        <dbReference type="ARBA" id="ARBA00023136"/>
    </source>
</evidence>
<sequence>MLDRLRTGFEWVLETIVILLVSALTLLIIAGFVCRYFGSSLTWYDEVASIGLAWLTYYGSALAALKGAHIGFPGLVNAMPPSFRLLATLFAEACVFLFFGVLAWTGWEVLMVLEGDTLVSLPSVPLQLTQSVIPVGAVLFMIAEALRLPKVLADARGHGFVDHELEDALGADLARPQPPRSTTNAAPIARATAYPEGPRP</sequence>
<dbReference type="EMBL" id="FXAK01000008">
    <property type="protein sequence ID" value="SMF87090.1"/>
    <property type="molecule type" value="Genomic_DNA"/>
</dbReference>
<evidence type="ECO:0000256" key="3">
    <source>
        <dbReference type="ARBA" id="ARBA00022475"/>
    </source>
</evidence>
<evidence type="ECO:0000256" key="4">
    <source>
        <dbReference type="ARBA" id="ARBA00022519"/>
    </source>
</evidence>
<evidence type="ECO:0000256" key="1">
    <source>
        <dbReference type="ARBA" id="ARBA00004429"/>
    </source>
</evidence>
<dbReference type="InterPro" id="IPR055348">
    <property type="entry name" value="DctQ"/>
</dbReference>
<dbReference type="Pfam" id="PF04290">
    <property type="entry name" value="DctQ"/>
    <property type="match status" value="1"/>
</dbReference>
<feature type="transmembrane region" description="Helical" evidence="9">
    <location>
        <begin position="50"/>
        <end position="72"/>
    </location>
</feature>
<comment type="subcellular location">
    <subcellularLocation>
        <location evidence="1 9">Cell inner membrane</location>
        <topology evidence="1 9">Multi-pass membrane protein</topology>
    </subcellularLocation>
</comment>
<dbReference type="GO" id="GO:0005886">
    <property type="term" value="C:plasma membrane"/>
    <property type="evidence" value="ECO:0007669"/>
    <property type="project" value="UniProtKB-SubCell"/>
</dbReference>
<keyword evidence="5 9" id="KW-0812">Transmembrane</keyword>
<dbReference type="RefSeq" id="WP_085091023.1">
    <property type="nucleotide sequence ID" value="NZ_FXAK01000008.1"/>
</dbReference>
<dbReference type="STRING" id="286727.SAMN02982917_6166"/>
<name>A0A1X7HI39_9PROT</name>
<protein>
    <recommendedName>
        <fullName evidence="9">TRAP transporter small permease protein</fullName>
    </recommendedName>
</protein>
<evidence type="ECO:0000256" key="8">
    <source>
        <dbReference type="ARBA" id="ARBA00038436"/>
    </source>
</evidence>
<feature type="transmembrane region" description="Helical" evidence="9">
    <location>
        <begin position="12"/>
        <end position="38"/>
    </location>
</feature>
<evidence type="ECO:0000256" key="5">
    <source>
        <dbReference type="ARBA" id="ARBA00022692"/>
    </source>
</evidence>
<evidence type="ECO:0000313" key="13">
    <source>
        <dbReference type="Proteomes" id="UP000192936"/>
    </source>
</evidence>
<feature type="transmembrane region" description="Helical" evidence="9">
    <location>
        <begin position="84"/>
        <end position="107"/>
    </location>
</feature>
<evidence type="ECO:0000256" key="9">
    <source>
        <dbReference type="RuleBase" id="RU369079"/>
    </source>
</evidence>
<evidence type="ECO:0000256" key="10">
    <source>
        <dbReference type="SAM" id="MobiDB-lite"/>
    </source>
</evidence>
<feature type="domain" description="Tripartite ATP-independent periplasmic transporters DctQ component" evidence="11">
    <location>
        <begin position="24"/>
        <end position="148"/>
    </location>
</feature>
<evidence type="ECO:0000313" key="12">
    <source>
        <dbReference type="EMBL" id="SMF87090.1"/>
    </source>
</evidence>
<reference evidence="12 13" key="1">
    <citation type="submission" date="2017-04" db="EMBL/GenBank/DDBJ databases">
        <authorList>
            <person name="Afonso C.L."/>
            <person name="Miller P.J."/>
            <person name="Scott M.A."/>
            <person name="Spackman E."/>
            <person name="Goraichik I."/>
            <person name="Dimitrov K.M."/>
            <person name="Suarez D.L."/>
            <person name="Swayne D.E."/>
        </authorList>
    </citation>
    <scope>NUCLEOTIDE SEQUENCE [LARGE SCALE GENOMIC DNA]</scope>
    <source>
        <strain evidence="12 13">A2P</strain>
    </source>
</reference>
<comment type="similarity">
    <text evidence="8 9">Belongs to the TRAP transporter small permease family.</text>
</comment>
<comment type="subunit">
    <text evidence="9">The complex comprises the extracytoplasmic solute receptor protein and the two transmembrane proteins.</text>
</comment>